<evidence type="ECO:0000259" key="2">
    <source>
        <dbReference type="SMART" id="SM00742"/>
    </source>
</evidence>
<dbReference type="WBParaSite" id="GPUH_0000274701-mRNA-1">
    <property type="protein sequence ID" value="GPUH_0000274701-mRNA-1"/>
    <property type="gene ID" value="GPUH_0000274701"/>
</dbReference>
<dbReference type="InterPro" id="IPR011072">
    <property type="entry name" value="HR1_rho-bd"/>
</dbReference>
<feature type="region of interest" description="Disordered" evidence="1">
    <location>
        <begin position="159"/>
        <end position="188"/>
    </location>
</feature>
<dbReference type="SUPFAM" id="SSF46585">
    <property type="entry name" value="HR1 repeat"/>
    <property type="match status" value="2"/>
</dbReference>
<accession>A0A183D201</accession>
<evidence type="ECO:0000313" key="4">
    <source>
        <dbReference type="Proteomes" id="UP000271098"/>
    </source>
</evidence>
<dbReference type="OrthoDB" id="63267at2759"/>
<gene>
    <name evidence="3" type="ORF">GPUH_LOCUS2741</name>
</gene>
<keyword evidence="4" id="KW-1185">Reference proteome</keyword>
<evidence type="ECO:0000313" key="5">
    <source>
        <dbReference type="WBParaSite" id="GPUH_0000274701-mRNA-1"/>
    </source>
</evidence>
<organism evidence="5">
    <name type="scientific">Gongylonema pulchrum</name>
    <dbReference type="NCBI Taxonomy" id="637853"/>
    <lineage>
        <taxon>Eukaryota</taxon>
        <taxon>Metazoa</taxon>
        <taxon>Ecdysozoa</taxon>
        <taxon>Nematoda</taxon>
        <taxon>Chromadorea</taxon>
        <taxon>Rhabditida</taxon>
        <taxon>Spirurina</taxon>
        <taxon>Spiruromorpha</taxon>
        <taxon>Spiruroidea</taxon>
        <taxon>Gongylonematidae</taxon>
        <taxon>Gongylonema</taxon>
    </lineage>
</organism>
<dbReference type="GO" id="GO:0007165">
    <property type="term" value="P:signal transduction"/>
    <property type="evidence" value="ECO:0007669"/>
    <property type="project" value="InterPro"/>
</dbReference>
<dbReference type="EMBL" id="UYRT01004311">
    <property type="protein sequence ID" value="VDK36162.1"/>
    <property type="molecule type" value="Genomic_DNA"/>
</dbReference>
<dbReference type="SMART" id="SM00742">
    <property type="entry name" value="Hr1"/>
    <property type="match status" value="2"/>
</dbReference>
<feature type="domain" description="REM-1" evidence="2">
    <location>
        <begin position="2"/>
        <end position="56"/>
    </location>
</feature>
<dbReference type="Gene3D" id="1.10.287.160">
    <property type="entry name" value="HR1 repeat"/>
    <property type="match status" value="2"/>
</dbReference>
<dbReference type="Proteomes" id="UP000271098">
    <property type="component" value="Unassembled WGS sequence"/>
</dbReference>
<reference evidence="5" key="1">
    <citation type="submission" date="2016-06" db="UniProtKB">
        <authorList>
            <consortium name="WormBaseParasite"/>
        </authorList>
    </citation>
    <scope>IDENTIFICATION</scope>
</reference>
<evidence type="ECO:0000256" key="1">
    <source>
        <dbReference type="SAM" id="MobiDB-lite"/>
    </source>
</evidence>
<feature type="compositionally biased region" description="Low complexity" evidence="1">
    <location>
        <begin position="168"/>
        <end position="179"/>
    </location>
</feature>
<protein>
    <submittedName>
        <fullName evidence="5">REM-1 domain-containing protein</fullName>
    </submittedName>
</protein>
<reference evidence="3 4" key="2">
    <citation type="submission" date="2018-11" db="EMBL/GenBank/DDBJ databases">
        <authorList>
            <consortium name="Pathogen Informatics"/>
        </authorList>
    </citation>
    <scope>NUCLEOTIDE SEQUENCE [LARGE SCALE GENOMIC DNA]</scope>
</reference>
<evidence type="ECO:0000313" key="3">
    <source>
        <dbReference type="EMBL" id="VDK36162.1"/>
    </source>
</evidence>
<dbReference type="InterPro" id="IPR036274">
    <property type="entry name" value="HR1_rpt_sf"/>
</dbReference>
<dbReference type="Pfam" id="PF02185">
    <property type="entry name" value="HR1"/>
    <property type="match status" value="1"/>
</dbReference>
<feature type="domain" description="REM-1" evidence="2">
    <location>
        <begin position="70"/>
        <end position="138"/>
    </location>
</feature>
<sequence>MDKEMRVKDGLERFLATGQISRKLQDESKSMLFDSKAKIALLRMQIEKIQRQEQVDAGRCGKTAQTKTEMIVDDLLYRLRKEAAIAEGARNMIRILSSQRKSDGKSVAQAFDNEMRSEEKLDLIRLSLAKYSAQLPNDSAKKNEIRDAILESERLLVNPQQQRTDGAVSPPLSVPGSPLQENSKAASLPRQAFSSKRPFALPLLAVSGRLEVRLIGCQNLMVDIPRRLPRPEISSMIAIGGDSLSGFSQKSRNTRGLGPRTARFAQRFFDNCCMIA</sequence>
<name>A0A183D201_9BILA</name>
<dbReference type="AlphaFoldDB" id="A0A183D201"/>
<proteinExistence type="predicted"/>